<keyword evidence="2" id="KW-0813">Transport</keyword>
<evidence type="ECO:0000256" key="7">
    <source>
        <dbReference type="ARBA" id="ARBA00023237"/>
    </source>
</evidence>
<dbReference type="InterPro" id="IPR036942">
    <property type="entry name" value="Beta-barrel_TonB_sf"/>
</dbReference>
<feature type="domain" description="TonB-dependent transporter Oar-like beta-barrel" evidence="9">
    <location>
        <begin position="285"/>
        <end position="532"/>
    </location>
</feature>
<organism evidence="10 11">
    <name type="scientific">Terriglobus roseus</name>
    <dbReference type="NCBI Taxonomy" id="392734"/>
    <lineage>
        <taxon>Bacteria</taxon>
        <taxon>Pseudomonadati</taxon>
        <taxon>Acidobacteriota</taxon>
        <taxon>Terriglobia</taxon>
        <taxon>Terriglobales</taxon>
        <taxon>Acidobacteriaceae</taxon>
        <taxon>Terriglobus</taxon>
    </lineage>
</organism>
<accession>A0A1H4TV75</accession>
<dbReference type="Gene3D" id="2.60.40.1120">
    <property type="entry name" value="Carboxypeptidase-like, regulatory domain"/>
    <property type="match status" value="1"/>
</dbReference>
<comment type="subcellular location">
    <subcellularLocation>
        <location evidence="1">Cell outer membrane</location>
        <topology evidence="1">Multi-pass membrane protein</topology>
    </subcellularLocation>
</comment>
<dbReference type="InterPro" id="IPR039426">
    <property type="entry name" value="TonB-dep_rcpt-like"/>
</dbReference>
<keyword evidence="4" id="KW-0812">Transmembrane</keyword>
<dbReference type="Pfam" id="PF25183">
    <property type="entry name" value="OMP_b-brl_4"/>
    <property type="match status" value="1"/>
</dbReference>
<feature type="chain" id="PRO_5010176255" evidence="8">
    <location>
        <begin position="21"/>
        <end position="890"/>
    </location>
</feature>
<keyword evidence="10" id="KW-0675">Receptor</keyword>
<evidence type="ECO:0000313" key="10">
    <source>
        <dbReference type="EMBL" id="SEC60365.1"/>
    </source>
</evidence>
<dbReference type="GO" id="GO:0009279">
    <property type="term" value="C:cell outer membrane"/>
    <property type="evidence" value="ECO:0007669"/>
    <property type="project" value="UniProtKB-SubCell"/>
</dbReference>
<dbReference type="PANTHER" id="PTHR30069">
    <property type="entry name" value="TONB-DEPENDENT OUTER MEMBRANE RECEPTOR"/>
    <property type="match status" value="1"/>
</dbReference>
<dbReference type="InterPro" id="IPR057601">
    <property type="entry name" value="Oar-like_b-barrel"/>
</dbReference>
<dbReference type="GO" id="GO:0044718">
    <property type="term" value="P:siderophore transmembrane transport"/>
    <property type="evidence" value="ECO:0007669"/>
    <property type="project" value="TreeGrafter"/>
</dbReference>
<reference evidence="10 11" key="1">
    <citation type="submission" date="2016-10" db="EMBL/GenBank/DDBJ databases">
        <authorList>
            <person name="de Groot N.N."/>
        </authorList>
    </citation>
    <scope>NUCLEOTIDE SEQUENCE [LARGE SCALE GENOMIC DNA]</scope>
    <source>
        <strain evidence="10 11">AB35.6</strain>
    </source>
</reference>
<proteinExistence type="predicted"/>
<sequence>MRFETPVVAVVMMMAGPAFAQQCNTGTSSIRGEVRDITGALIVGATVTVDDTASVRSNEMGRFESACVVDGSHSVRVEAAGFEAITEVARVTKEARPFVAKLKPSATMEVEAVDASGVDSEDVAGSKTLQANDLKQMADDPDEFARQLQVLAAAAGGAPGQAIITVDGFQNSGSIPPKSAIAFIRVNPDLFSSEYERPPYQGGRVEIFTRPGQSKLHGALFTTQSGASLNAKDPFALSRAAIGKQRYGFELSGPIRKNKADFSIALEHRQIDQFAVVNAVSLDAAGNDVNVIGNVATPQTLWEGSARLGWMPNAKNNLTATYSANVNSLHNVGVGGVVLQQAGYDSLQQEHALRFTNLQTLSARLVHESRVGYTWRTRDDAPQSNASSLVVAGAFTGGGATTQMLRSHQRDFEIDDDILYTRGKHSVKAGVQLLNSTLNDSLPTNFNGQYVFGGDAVGSTTISGLEQYRRALLGLQGGTPTLYTITAGTAAISLNQLRVVLYAQDQWKLRPRLSLSYGLRYAVQSSPTTLRNAGPRLGLAWSPDKAQRWVFHARTGLFFSPIETATVLEANRLNGIQQRQMQIYSPVYGQPITTGTATITTLRAPLPGLSQTPSLQSHVGVEHEFTGHWHAQANLYLVRGWDLLRSRNINAPLDGQPGGPRPLAPNTNIDQYQQTGIVHGNVMFLGVDQHSLRHVQIFAGYIRMDLRTNADAAGVYPQNSTSDIGETARPSWLATHHAIAFSNVTLPLGLALSTQFDAASGNPYNVTTGFDTNGDGVLNDRPRFATGAESTVYRTSFGSLTGAGAGRYIQRNAGTLPWNIHLDSNLSRSFALPHRDGGDATSLAVNVRSTNLLNHTNATAVGGVLGSPLFGRAYAADPGRRVEVGLRYSF</sequence>
<dbReference type="EMBL" id="FNSD01000001">
    <property type="protein sequence ID" value="SEC60365.1"/>
    <property type="molecule type" value="Genomic_DNA"/>
</dbReference>
<keyword evidence="5 8" id="KW-0732">Signal</keyword>
<dbReference type="SUPFAM" id="SSF49464">
    <property type="entry name" value="Carboxypeptidase regulatory domain-like"/>
    <property type="match status" value="1"/>
</dbReference>
<evidence type="ECO:0000256" key="5">
    <source>
        <dbReference type="ARBA" id="ARBA00022729"/>
    </source>
</evidence>
<feature type="signal peptide" evidence="8">
    <location>
        <begin position="1"/>
        <end position="20"/>
    </location>
</feature>
<keyword evidence="6" id="KW-0472">Membrane</keyword>
<dbReference type="AlphaFoldDB" id="A0A1H4TV75"/>
<keyword evidence="7" id="KW-0998">Cell outer membrane</keyword>
<evidence type="ECO:0000313" key="11">
    <source>
        <dbReference type="Proteomes" id="UP000182409"/>
    </source>
</evidence>
<evidence type="ECO:0000259" key="9">
    <source>
        <dbReference type="Pfam" id="PF25183"/>
    </source>
</evidence>
<protein>
    <submittedName>
        <fullName evidence="10">Outer membrane receptor proteins, mostly Fe transport</fullName>
    </submittedName>
</protein>
<evidence type="ECO:0000256" key="6">
    <source>
        <dbReference type="ARBA" id="ARBA00023136"/>
    </source>
</evidence>
<dbReference type="SUPFAM" id="SSF56935">
    <property type="entry name" value="Porins"/>
    <property type="match status" value="1"/>
</dbReference>
<evidence type="ECO:0000256" key="3">
    <source>
        <dbReference type="ARBA" id="ARBA00022452"/>
    </source>
</evidence>
<gene>
    <name evidence="10" type="ORF">SAMN05443244_3871</name>
</gene>
<name>A0A1H4TV75_9BACT</name>
<evidence type="ECO:0000256" key="8">
    <source>
        <dbReference type="SAM" id="SignalP"/>
    </source>
</evidence>
<dbReference type="Gene3D" id="2.40.170.20">
    <property type="entry name" value="TonB-dependent receptor, beta-barrel domain"/>
    <property type="match status" value="1"/>
</dbReference>
<evidence type="ECO:0000256" key="4">
    <source>
        <dbReference type="ARBA" id="ARBA00022692"/>
    </source>
</evidence>
<dbReference type="InterPro" id="IPR008969">
    <property type="entry name" value="CarboxyPept-like_regulatory"/>
</dbReference>
<evidence type="ECO:0000256" key="2">
    <source>
        <dbReference type="ARBA" id="ARBA00022448"/>
    </source>
</evidence>
<keyword evidence="3" id="KW-1134">Transmembrane beta strand</keyword>
<dbReference type="Pfam" id="PF13620">
    <property type="entry name" value="CarboxypepD_reg"/>
    <property type="match status" value="1"/>
</dbReference>
<dbReference type="PANTHER" id="PTHR30069:SF29">
    <property type="entry name" value="HEMOGLOBIN AND HEMOGLOBIN-HAPTOGLOBIN-BINDING PROTEIN 1-RELATED"/>
    <property type="match status" value="1"/>
</dbReference>
<dbReference type="GO" id="GO:0015344">
    <property type="term" value="F:siderophore uptake transmembrane transporter activity"/>
    <property type="evidence" value="ECO:0007669"/>
    <property type="project" value="TreeGrafter"/>
</dbReference>
<dbReference type="Proteomes" id="UP000182409">
    <property type="component" value="Unassembled WGS sequence"/>
</dbReference>
<evidence type="ECO:0000256" key="1">
    <source>
        <dbReference type="ARBA" id="ARBA00004571"/>
    </source>
</evidence>